<keyword evidence="1" id="KW-0732">Signal</keyword>
<evidence type="ECO:0000313" key="3">
    <source>
        <dbReference type="EMBL" id="EKN67089.1"/>
    </source>
</evidence>
<comment type="caution">
    <text evidence="3">The sequence shown here is derived from an EMBL/GenBank/DDBJ whole genome shotgun (WGS) entry which is preliminary data.</text>
</comment>
<reference evidence="3 4" key="1">
    <citation type="journal article" date="2012" name="Front. Microbiol.">
        <title>Redundancy and modularity in membrane-associated dissimilatory nitrate reduction in Bacillus.</title>
        <authorList>
            <person name="Heylen K."/>
            <person name="Keltjens J."/>
        </authorList>
    </citation>
    <scope>NUCLEOTIDE SEQUENCE [LARGE SCALE GENOMIC DNA]</scope>
    <source>
        <strain evidence="3 4">LMG 9581</strain>
    </source>
</reference>
<keyword evidence="4" id="KW-1185">Reference proteome</keyword>
<dbReference type="AlphaFoldDB" id="K6DFL3"/>
<dbReference type="Proteomes" id="UP000006315">
    <property type="component" value="Unassembled WGS sequence"/>
</dbReference>
<dbReference type="InterPro" id="IPR001119">
    <property type="entry name" value="SLH_dom"/>
</dbReference>
<dbReference type="PROSITE" id="PS51272">
    <property type="entry name" value="SLH"/>
    <property type="match status" value="2"/>
</dbReference>
<evidence type="ECO:0000259" key="2">
    <source>
        <dbReference type="PROSITE" id="PS51272"/>
    </source>
</evidence>
<dbReference type="PATRIC" id="fig|1131731.3.peg.2196"/>
<name>K6DFL3_SCHAZ</name>
<gene>
    <name evidence="3" type="ORF">BAZO_10518</name>
</gene>
<dbReference type="GeneID" id="89470255"/>
<organism evidence="3 4">
    <name type="scientific">Schinkia azotoformans LMG 9581</name>
    <dbReference type="NCBI Taxonomy" id="1131731"/>
    <lineage>
        <taxon>Bacteria</taxon>
        <taxon>Bacillati</taxon>
        <taxon>Bacillota</taxon>
        <taxon>Bacilli</taxon>
        <taxon>Bacillales</taxon>
        <taxon>Bacillaceae</taxon>
        <taxon>Calidifontibacillus/Schinkia group</taxon>
        <taxon>Schinkia</taxon>
    </lineage>
</organism>
<accession>K6DFL3</accession>
<sequence length="321" mass="36580">MRSIFLKFLFVLSITLTLVAGNINIASAYNHGWSSHAISNFLENKVDAPDVLKDEKYLESLTREDFAGLIIAFYGIATKTDKNSVELKQHPFKDTNSIDVQRAYSLGIIKGISKSEYGSAASLTREEFATMIKRFLNMNGINTDATGNLNQYADKNEISNWAYNSMLYCVNKGIIRGVGVREPKLDPKSPITVEQALTILNRIALEYNWFTPSKDVYYSGFLVPINNELTVITDGDTTSIHIEWSKIKDYTKLENDLFYMLNSKIKDTTKTSEIVKRIMNTQFDYENGIRKNLWSDSFEIGEMKVYMNTDDNDAVTWLHVE</sequence>
<dbReference type="Pfam" id="PF00395">
    <property type="entry name" value="SLH"/>
    <property type="match status" value="1"/>
</dbReference>
<evidence type="ECO:0000256" key="1">
    <source>
        <dbReference type="ARBA" id="ARBA00022729"/>
    </source>
</evidence>
<dbReference type="RefSeq" id="WP_003331411.1">
    <property type="nucleotide sequence ID" value="NZ_AJLR01000058.1"/>
</dbReference>
<protein>
    <submittedName>
        <fullName evidence="3">S-layer domain-containing protein</fullName>
    </submittedName>
</protein>
<proteinExistence type="predicted"/>
<feature type="domain" description="SLH" evidence="2">
    <location>
        <begin position="149"/>
        <end position="214"/>
    </location>
</feature>
<dbReference type="EMBL" id="AJLR01000058">
    <property type="protein sequence ID" value="EKN67089.1"/>
    <property type="molecule type" value="Genomic_DNA"/>
</dbReference>
<dbReference type="STRING" id="1131731.BAZO_10518"/>
<feature type="domain" description="SLH" evidence="2">
    <location>
        <begin position="83"/>
        <end position="146"/>
    </location>
</feature>
<evidence type="ECO:0000313" key="4">
    <source>
        <dbReference type="Proteomes" id="UP000006315"/>
    </source>
</evidence>